<dbReference type="AlphaFoldDB" id="A0A0D9XJM1"/>
<protein>
    <submittedName>
        <fullName evidence="2">Uncharacterized protein</fullName>
    </submittedName>
</protein>
<sequence>MGLSISYPPDDYLPAVEDNMGRLFIRSLSFDDMEAAAESASPSAAVLPAFGPGKLIIEGSLSFKRREADPVQMETMISIRSPKSDTEGCSSKPNATSGASRFALTGDQR</sequence>
<dbReference type="STRING" id="77586.A0A0D9XJM1"/>
<reference evidence="2 3" key="1">
    <citation type="submission" date="2012-08" db="EMBL/GenBank/DDBJ databases">
        <title>Oryza genome evolution.</title>
        <authorList>
            <person name="Wing R.A."/>
        </authorList>
    </citation>
    <scope>NUCLEOTIDE SEQUENCE</scope>
</reference>
<keyword evidence="3" id="KW-1185">Reference proteome</keyword>
<name>A0A0D9XJM1_9ORYZ</name>
<dbReference type="HOGENOM" id="CLU_2187694_0_0_1"/>
<proteinExistence type="predicted"/>
<evidence type="ECO:0000256" key="1">
    <source>
        <dbReference type="SAM" id="MobiDB-lite"/>
    </source>
</evidence>
<dbReference type="Proteomes" id="UP000032180">
    <property type="component" value="Chromosome 10"/>
</dbReference>
<dbReference type="EnsemblPlants" id="LPERR10G06990.1">
    <property type="protein sequence ID" value="LPERR10G06990.1"/>
    <property type="gene ID" value="LPERR10G06990"/>
</dbReference>
<feature type="region of interest" description="Disordered" evidence="1">
    <location>
        <begin position="80"/>
        <end position="109"/>
    </location>
</feature>
<organism evidence="2 3">
    <name type="scientific">Leersia perrieri</name>
    <dbReference type="NCBI Taxonomy" id="77586"/>
    <lineage>
        <taxon>Eukaryota</taxon>
        <taxon>Viridiplantae</taxon>
        <taxon>Streptophyta</taxon>
        <taxon>Embryophyta</taxon>
        <taxon>Tracheophyta</taxon>
        <taxon>Spermatophyta</taxon>
        <taxon>Magnoliopsida</taxon>
        <taxon>Liliopsida</taxon>
        <taxon>Poales</taxon>
        <taxon>Poaceae</taxon>
        <taxon>BOP clade</taxon>
        <taxon>Oryzoideae</taxon>
        <taxon>Oryzeae</taxon>
        <taxon>Oryzinae</taxon>
        <taxon>Leersia</taxon>
    </lineage>
</organism>
<reference evidence="3" key="2">
    <citation type="submission" date="2013-12" db="EMBL/GenBank/DDBJ databases">
        <authorList>
            <person name="Yu Y."/>
            <person name="Lee S."/>
            <person name="de Baynast K."/>
            <person name="Wissotski M."/>
            <person name="Liu L."/>
            <person name="Talag J."/>
            <person name="Goicoechea J."/>
            <person name="Angelova A."/>
            <person name="Jetty R."/>
            <person name="Kudrna D."/>
            <person name="Golser W."/>
            <person name="Rivera L."/>
            <person name="Zhang J."/>
            <person name="Wing R."/>
        </authorList>
    </citation>
    <scope>NUCLEOTIDE SEQUENCE</scope>
</reference>
<dbReference type="Gramene" id="LPERR10G06990.1">
    <property type="protein sequence ID" value="LPERR10G06990.1"/>
    <property type="gene ID" value="LPERR10G06990"/>
</dbReference>
<dbReference type="eggNOG" id="ENOG502QRIN">
    <property type="taxonomic scope" value="Eukaryota"/>
</dbReference>
<accession>A0A0D9XJM1</accession>
<feature type="compositionally biased region" description="Polar residues" evidence="1">
    <location>
        <begin position="87"/>
        <end position="99"/>
    </location>
</feature>
<evidence type="ECO:0000313" key="2">
    <source>
        <dbReference type="EnsemblPlants" id="LPERR10G06990.1"/>
    </source>
</evidence>
<evidence type="ECO:0000313" key="3">
    <source>
        <dbReference type="Proteomes" id="UP000032180"/>
    </source>
</evidence>
<reference evidence="2" key="3">
    <citation type="submission" date="2015-04" db="UniProtKB">
        <authorList>
            <consortium name="EnsemblPlants"/>
        </authorList>
    </citation>
    <scope>IDENTIFICATION</scope>
</reference>